<dbReference type="InterPro" id="IPR054822">
    <property type="entry name" value="DsrO-like"/>
</dbReference>
<feature type="domain" description="4Fe-4S ferredoxin-type" evidence="6">
    <location>
        <begin position="137"/>
        <end position="166"/>
    </location>
</feature>
<keyword evidence="3" id="KW-0408">Iron</keyword>
<evidence type="ECO:0000313" key="8">
    <source>
        <dbReference type="Proteomes" id="UP000238701"/>
    </source>
</evidence>
<dbReference type="AlphaFoldDB" id="A0A2U3JXU0"/>
<dbReference type="GO" id="GO:0051539">
    <property type="term" value="F:4 iron, 4 sulfur cluster binding"/>
    <property type="evidence" value="ECO:0007669"/>
    <property type="project" value="UniProtKB-KW"/>
</dbReference>
<protein>
    <submittedName>
        <fullName evidence="7">DsrO</fullName>
    </submittedName>
</protein>
<dbReference type="EMBL" id="OMOD01000007">
    <property type="protein sequence ID" value="SPF32253.1"/>
    <property type="molecule type" value="Genomic_DNA"/>
</dbReference>
<dbReference type="SUPFAM" id="SSF54862">
    <property type="entry name" value="4Fe-4S ferredoxins"/>
    <property type="match status" value="1"/>
</dbReference>
<proteinExistence type="predicted"/>
<name>A0A2U3JXU0_9BACT</name>
<evidence type="ECO:0000256" key="3">
    <source>
        <dbReference type="ARBA" id="ARBA00023004"/>
    </source>
</evidence>
<dbReference type="InterPro" id="IPR017900">
    <property type="entry name" value="4Fe4S_Fe_S_CS"/>
</dbReference>
<dbReference type="GO" id="GO:0046872">
    <property type="term" value="F:metal ion binding"/>
    <property type="evidence" value="ECO:0007669"/>
    <property type="project" value="UniProtKB-KW"/>
</dbReference>
<evidence type="ECO:0000256" key="5">
    <source>
        <dbReference type="SAM" id="SignalP"/>
    </source>
</evidence>
<dbReference type="InterPro" id="IPR050954">
    <property type="entry name" value="ET_IronSulfur_Cluster-Binding"/>
</dbReference>
<dbReference type="CDD" id="cd10551">
    <property type="entry name" value="PsrB"/>
    <property type="match status" value="1"/>
</dbReference>
<organism evidence="7 8">
    <name type="scientific">Candidatus Sulfotelmatobacter kueseliae</name>
    <dbReference type="NCBI Taxonomy" id="2042962"/>
    <lineage>
        <taxon>Bacteria</taxon>
        <taxon>Pseudomonadati</taxon>
        <taxon>Acidobacteriota</taxon>
        <taxon>Terriglobia</taxon>
        <taxon>Terriglobales</taxon>
        <taxon>Candidatus Korobacteraceae</taxon>
        <taxon>Candidatus Sulfotelmatobacter</taxon>
    </lineage>
</organism>
<dbReference type="PANTHER" id="PTHR43177:SF3">
    <property type="entry name" value="PROTEIN NRFC HOMOLOG"/>
    <property type="match status" value="1"/>
</dbReference>
<evidence type="ECO:0000256" key="2">
    <source>
        <dbReference type="ARBA" id="ARBA00022723"/>
    </source>
</evidence>
<dbReference type="Pfam" id="PF13247">
    <property type="entry name" value="Fer4_11"/>
    <property type="match status" value="2"/>
</dbReference>
<evidence type="ECO:0000256" key="1">
    <source>
        <dbReference type="ARBA" id="ARBA00022485"/>
    </source>
</evidence>
<dbReference type="NCBIfam" id="NF045797">
    <property type="entry name" value="DsrO"/>
    <property type="match status" value="1"/>
</dbReference>
<dbReference type="PROSITE" id="PS51379">
    <property type="entry name" value="4FE4S_FER_2"/>
    <property type="match status" value="1"/>
</dbReference>
<dbReference type="Gene3D" id="3.30.70.20">
    <property type="match status" value="2"/>
</dbReference>
<dbReference type="PANTHER" id="PTHR43177">
    <property type="entry name" value="PROTEIN NRFC"/>
    <property type="match status" value="1"/>
</dbReference>
<dbReference type="PROSITE" id="PS00198">
    <property type="entry name" value="4FE4S_FER_1"/>
    <property type="match status" value="1"/>
</dbReference>
<dbReference type="Proteomes" id="UP000238701">
    <property type="component" value="Unassembled WGS sequence"/>
</dbReference>
<keyword evidence="1" id="KW-0004">4Fe-4S</keyword>
<dbReference type="OrthoDB" id="9810688at2"/>
<reference evidence="8" key="1">
    <citation type="submission" date="2018-02" db="EMBL/GenBank/DDBJ databases">
        <authorList>
            <person name="Hausmann B."/>
        </authorList>
    </citation>
    <scope>NUCLEOTIDE SEQUENCE [LARGE SCALE GENOMIC DNA]</scope>
    <source>
        <strain evidence="8">Peat soil MAG SbA1</strain>
    </source>
</reference>
<keyword evidence="2" id="KW-0479">Metal-binding</keyword>
<feature type="signal peptide" evidence="5">
    <location>
        <begin position="1"/>
        <end position="29"/>
    </location>
</feature>
<evidence type="ECO:0000313" key="7">
    <source>
        <dbReference type="EMBL" id="SPF32253.1"/>
    </source>
</evidence>
<sequence length="252" mass="28386">MKITRKRFLQLSGLSLIAVAAKRMVRVMAASTSAPESTKTVRWGMAIDLEKCRLDQGCDGCIKACHSAHNVPQFADRAHEVKWIWKQPFEDVFPFAETEYTREAHANQPVLLLCDHCDDPPCVDVCPVEATWRTDTGVVTVDFHRCIGCRYCMAACPYGSRSFNWQDPRPAIPAVNPDFPTRTKGVVEKCNFCEERLAKNLAPLCVEACPEKALIFGDLEQKDSEIRNVLRSRFSVQRKPELGTGPSVYYLT</sequence>
<evidence type="ECO:0000256" key="4">
    <source>
        <dbReference type="ARBA" id="ARBA00023014"/>
    </source>
</evidence>
<keyword evidence="5" id="KW-0732">Signal</keyword>
<dbReference type="InterPro" id="IPR017896">
    <property type="entry name" value="4Fe4S_Fe-S-bd"/>
</dbReference>
<accession>A0A2U3JXU0</accession>
<feature type="chain" id="PRO_5015546078" evidence="5">
    <location>
        <begin position="30"/>
        <end position="252"/>
    </location>
</feature>
<evidence type="ECO:0000259" key="6">
    <source>
        <dbReference type="PROSITE" id="PS51379"/>
    </source>
</evidence>
<gene>
    <name evidence="7" type="primary">dsrO</name>
    <name evidence="7" type="ORF">SBA1_1040019</name>
</gene>
<keyword evidence="4" id="KW-0411">Iron-sulfur</keyword>